<evidence type="ECO:0000256" key="2">
    <source>
        <dbReference type="ARBA" id="ARBA00022692"/>
    </source>
</evidence>
<proteinExistence type="inferred from homology"/>
<dbReference type="InterPro" id="IPR052337">
    <property type="entry name" value="SAT4-like"/>
</dbReference>
<sequence length="425" mass="46518">MASDLPPGIDIWKIPLLPPPPGVIPNFVDPPSQAHMLRSGMGSILGIMLVFVVLRLWTRIRLTRSLGWDDYLCILATACVFAYSGLVLSFIGNPEGKHGWDIPLGEVLTNHYWLEATMASVWVYCWATLFVKLTLLVLYLRIFRPSAWGRWPILITIGLISGFYVATFAGYVGICAKAGSPLWQTIQDLKCANNSLKISKAQGWFGLFSDLAVLIIPLPLVWQLSLTSKRKIGVMAVFLTGLAACIVSAVALAKRYSLVEEGADRTWENSVLFLYCTLELSIGIICSCMPVMAVVLKGFMAGLNQTWNSVRNLGTRLLTGNRSPPVSGQVSKIPSQTGSHEQEQELPDDMIPSGNVTGLRSFIRRLGRTNNDKTVASDHIATVDTVNGTDETYHVQLKKMYDVDSTPPSRGGQSSRGTGKNTSVA</sequence>
<evidence type="ECO:0000256" key="1">
    <source>
        <dbReference type="ARBA" id="ARBA00004141"/>
    </source>
</evidence>
<feature type="transmembrane region" description="Helical" evidence="7">
    <location>
        <begin position="272"/>
        <end position="296"/>
    </location>
</feature>
<keyword evidence="2 7" id="KW-0812">Transmembrane</keyword>
<dbReference type="RefSeq" id="XP_060300531.1">
    <property type="nucleotide sequence ID" value="XM_060444910.1"/>
</dbReference>
<keyword evidence="3 7" id="KW-1133">Transmembrane helix</keyword>
<keyword evidence="10" id="KW-1185">Reference proteome</keyword>
<dbReference type="PANTHER" id="PTHR33048:SF158">
    <property type="entry name" value="MEMBRANE PROTEIN PTH11-LIKE, PUTATIVE-RELATED"/>
    <property type="match status" value="1"/>
</dbReference>
<evidence type="ECO:0000256" key="4">
    <source>
        <dbReference type="ARBA" id="ARBA00023136"/>
    </source>
</evidence>
<evidence type="ECO:0000256" key="6">
    <source>
        <dbReference type="SAM" id="MobiDB-lite"/>
    </source>
</evidence>
<dbReference type="InterPro" id="IPR049326">
    <property type="entry name" value="Rhodopsin_dom_fungi"/>
</dbReference>
<feature type="transmembrane region" description="Helical" evidence="7">
    <location>
        <begin position="234"/>
        <end position="252"/>
    </location>
</feature>
<feature type="region of interest" description="Disordered" evidence="6">
    <location>
        <begin position="318"/>
        <end position="351"/>
    </location>
</feature>
<evidence type="ECO:0000256" key="5">
    <source>
        <dbReference type="ARBA" id="ARBA00038359"/>
    </source>
</evidence>
<protein>
    <recommendedName>
        <fullName evidence="8">Rhodopsin domain-containing protein</fullName>
    </recommendedName>
</protein>
<dbReference type="GO" id="GO:0016020">
    <property type="term" value="C:membrane"/>
    <property type="evidence" value="ECO:0007669"/>
    <property type="project" value="UniProtKB-SubCell"/>
</dbReference>
<dbReference type="Pfam" id="PF20684">
    <property type="entry name" value="Fung_rhodopsin"/>
    <property type="match status" value="1"/>
</dbReference>
<evidence type="ECO:0000259" key="8">
    <source>
        <dbReference type="Pfam" id="PF20684"/>
    </source>
</evidence>
<dbReference type="GeneID" id="85328180"/>
<dbReference type="PANTHER" id="PTHR33048">
    <property type="entry name" value="PTH11-LIKE INTEGRAL MEMBRANE PROTEIN (AFU_ORTHOLOGUE AFUA_5G11245)"/>
    <property type="match status" value="1"/>
</dbReference>
<feature type="compositionally biased region" description="Polar residues" evidence="6">
    <location>
        <begin position="406"/>
        <end position="425"/>
    </location>
</feature>
<evidence type="ECO:0000313" key="9">
    <source>
        <dbReference type="EMBL" id="KAK0727676.1"/>
    </source>
</evidence>
<dbReference type="EMBL" id="JAUIRO010000002">
    <property type="protein sequence ID" value="KAK0727676.1"/>
    <property type="molecule type" value="Genomic_DNA"/>
</dbReference>
<reference evidence="9" key="1">
    <citation type="submission" date="2023-06" db="EMBL/GenBank/DDBJ databases">
        <title>Genome-scale phylogeny and comparative genomics of the fungal order Sordariales.</title>
        <authorList>
            <consortium name="Lawrence Berkeley National Laboratory"/>
            <person name="Hensen N."/>
            <person name="Bonometti L."/>
            <person name="Westerberg I."/>
            <person name="Brannstrom I.O."/>
            <person name="Guillou S."/>
            <person name="Cros-Aarteil S."/>
            <person name="Calhoun S."/>
            <person name="Haridas S."/>
            <person name="Kuo A."/>
            <person name="Mondo S."/>
            <person name="Pangilinan J."/>
            <person name="Riley R."/>
            <person name="LaButti K."/>
            <person name="Andreopoulos B."/>
            <person name="Lipzen A."/>
            <person name="Chen C."/>
            <person name="Yanf M."/>
            <person name="Daum C."/>
            <person name="Ng V."/>
            <person name="Clum A."/>
            <person name="Steindorff A."/>
            <person name="Ohm R."/>
            <person name="Martin F."/>
            <person name="Silar P."/>
            <person name="Natvig D."/>
            <person name="Lalanne C."/>
            <person name="Gautier V."/>
            <person name="Ament-velasquez S.L."/>
            <person name="Kruys A."/>
            <person name="Hutchinson M.I."/>
            <person name="Powell A.J."/>
            <person name="Barry K."/>
            <person name="Miller A.N."/>
            <person name="Grigoriev I.V."/>
            <person name="Debuchy R."/>
            <person name="Gladieux P."/>
            <person name="Thoren M.H."/>
            <person name="Johannesson H."/>
        </authorList>
    </citation>
    <scope>NUCLEOTIDE SEQUENCE</scope>
    <source>
        <strain evidence="9">SMH2392-1A</strain>
    </source>
</reference>
<dbReference type="Proteomes" id="UP001172101">
    <property type="component" value="Unassembled WGS sequence"/>
</dbReference>
<comment type="similarity">
    <text evidence="5">Belongs to the SAT4 family.</text>
</comment>
<feature type="transmembrane region" description="Helical" evidence="7">
    <location>
        <begin position="203"/>
        <end position="222"/>
    </location>
</feature>
<keyword evidence="4 7" id="KW-0472">Membrane</keyword>
<feature type="transmembrane region" description="Helical" evidence="7">
    <location>
        <begin position="151"/>
        <end position="174"/>
    </location>
</feature>
<feature type="domain" description="Rhodopsin" evidence="8">
    <location>
        <begin position="54"/>
        <end position="297"/>
    </location>
</feature>
<evidence type="ECO:0000256" key="7">
    <source>
        <dbReference type="SAM" id="Phobius"/>
    </source>
</evidence>
<accession>A0AA40B4Q1</accession>
<evidence type="ECO:0000256" key="3">
    <source>
        <dbReference type="ARBA" id="ARBA00022989"/>
    </source>
</evidence>
<name>A0AA40B4Q1_9PEZI</name>
<feature type="transmembrane region" description="Helical" evidence="7">
    <location>
        <begin position="40"/>
        <end position="58"/>
    </location>
</feature>
<feature type="transmembrane region" description="Helical" evidence="7">
    <location>
        <begin position="70"/>
        <end position="92"/>
    </location>
</feature>
<comment type="caution">
    <text evidence="9">The sequence shown here is derived from an EMBL/GenBank/DDBJ whole genome shotgun (WGS) entry which is preliminary data.</text>
</comment>
<evidence type="ECO:0000313" key="10">
    <source>
        <dbReference type="Proteomes" id="UP001172101"/>
    </source>
</evidence>
<gene>
    <name evidence="9" type="ORF">B0T26DRAFT_747982</name>
</gene>
<organism evidence="9 10">
    <name type="scientific">Lasiosphaeria miniovina</name>
    <dbReference type="NCBI Taxonomy" id="1954250"/>
    <lineage>
        <taxon>Eukaryota</taxon>
        <taxon>Fungi</taxon>
        <taxon>Dikarya</taxon>
        <taxon>Ascomycota</taxon>
        <taxon>Pezizomycotina</taxon>
        <taxon>Sordariomycetes</taxon>
        <taxon>Sordariomycetidae</taxon>
        <taxon>Sordariales</taxon>
        <taxon>Lasiosphaeriaceae</taxon>
        <taxon>Lasiosphaeria</taxon>
    </lineage>
</organism>
<feature type="region of interest" description="Disordered" evidence="6">
    <location>
        <begin position="400"/>
        <end position="425"/>
    </location>
</feature>
<feature type="transmembrane region" description="Helical" evidence="7">
    <location>
        <begin position="112"/>
        <end position="139"/>
    </location>
</feature>
<feature type="compositionally biased region" description="Polar residues" evidence="6">
    <location>
        <begin position="318"/>
        <end position="339"/>
    </location>
</feature>
<dbReference type="AlphaFoldDB" id="A0AA40B4Q1"/>
<comment type="subcellular location">
    <subcellularLocation>
        <location evidence="1">Membrane</location>
        <topology evidence="1">Multi-pass membrane protein</topology>
    </subcellularLocation>
</comment>